<dbReference type="Pfam" id="PF00364">
    <property type="entry name" value="Biotin_lipoyl"/>
    <property type="match status" value="1"/>
</dbReference>
<feature type="compositionally biased region" description="Basic and acidic residues" evidence="8">
    <location>
        <begin position="89"/>
        <end position="98"/>
    </location>
</feature>
<keyword evidence="2 7" id="KW-0444">Lipid biosynthesis</keyword>
<keyword evidence="5 7" id="KW-0275">Fatty acid biosynthesis</keyword>
<dbReference type="PROSITE" id="PS50968">
    <property type="entry name" value="BIOTINYL_LIPOYL"/>
    <property type="match status" value="1"/>
</dbReference>
<dbReference type="InterPro" id="IPR001249">
    <property type="entry name" value="AcCoA_biotinCC"/>
</dbReference>
<comment type="pathway">
    <text evidence="1 7">Lipid metabolism; fatty acid biosynthesis.</text>
</comment>
<gene>
    <name evidence="10" type="ORF">DP939_09685</name>
</gene>
<comment type="function">
    <text evidence="7">This protein is a component of the acetyl coenzyme A carboxylase complex; first, biotin carboxylase catalyzes the carboxylation of the carrier protein and then the transcarboxylase transfers the carboxyl group to form malonyl-CoA.</text>
</comment>
<dbReference type="GO" id="GO:0003989">
    <property type="term" value="F:acetyl-CoA carboxylase activity"/>
    <property type="evidence" value="ECO:0007669"/>
    <property type="project" value="InterPro"/>
</dbReference>
<dbReference type="InterPro" id="IPR011053">
    <property type="entry name" value="Single_hybrid_motif"/>
</dbReference>
<protein>
    <recommendedName>
        <fullName evidence="7">Biotin carboxyl carrier protein of acetyl-CoA carboxylase</fullName>
    </recommendedName>
</protein>
<keyword evidence="3 7" id="KW-0276">Fatty acid metabolism</keyword>
<reference evidence="10 11" key="1">
    <citation type="submission" date="2018-06" db="EMBL/GenBank/DDBJ databases">
        <title>Sphaerisporangium craniellae sp. nov., isolated from a marine sponge in the South China Sea.</title>
        <authorList>
            <person name="Li L."/>
        </authorList>
    </citation>
    <scope>NUCLEOTIDE SEQUENCE [LARGE SCALE GENOMIC DNA]</scope>
    <source>
        <strain evidence="10 11">LHW63015</strain>
    </source>
</reference>
<dbReference type="GO" id="GO:0009317">
    <property type="term" value="C:acetyl-CoA carboxylase complex"/>
    <property type="evidence" value="ECO:0007669"/>
    <property type="project" value="InterPro"/>
</dbReference>
<evidence type="ECO:0000259" key="9">
    <source>
        <dbReference type="PROSITE" id="PS50968"/>
    </source>
</evidence>
<evidence type="ECO:0000256" key="8">
    <source>
        <dbReference type="SAM" id="MobiDB-lite"/>
    </source>
</evidence>
<evidence type="ECO:0000256" key="5">
    <source>
        <dbReference type="ARBA" id="ARBA00023160"/>
    </source>
</evidence>
<evidence type="ECO:0000313" key="10">
    <source>
        <dbReference type="EMBL" id="RBQ20086.1"/>
    </source>
</evidence>
<dbReference type="PANTHER" id="PTHR47597">
    <property type="entry name" value="IS A MEMBER OF THE PF|00364 BIOTIN-REQUIRING ENZYMES FAMILY-RELATED"/>
    <property type="match status" value="1"/>
</dbReference>
<dbReference type="SUPFAM" id="SSF51230">
    <property type="entry name" value="Single hybrid motif"/>
    <property type="match status" value="1"/>
</dbReference>
<evidence type="ECO:0000256" key="1">
    <source>
        <dbReference type="ARBA" id="ARBA00005194"/>
    </source>
</evidence>
<feature type="compositionally biased region" description="Low complexity" evidence="8">
    <location>
        <begin position="66"/>
        <end position="85"/>
    </location>
</feature>
<keyword evidence="4 7" id="KW-0443">Lipid metabolism</keyword>
<keyword evidence="6 7" id="KW-0092">Biotin</keyword>
<evidence type="ECO:0000256" key="7">
    <source>
        <dbReference type="RuleBase" id="RU364072"/>
    </source>
</evidence>
<sequence>MKSGPTEEDVLRDVQRTEESILREVHRVAAELMSSAFTSPAKALPARISVRAGDVAVEVDWPDAGATAAGPAAPHAAPGGVTAPGRIAGEGDHGGREDHGDGLHYIRAGTVGTFYHAPGPGAPPFVSEGDLVQAGQQVAILEVMKLMTPIQADRAGRVEKILVADGEPVEYGTPLIAVVSS</sequence>
<evidence type="ECO:0000256" key="6">
    <source>
        <dbReference type="ARBA" id="ARBA00023267"/>
    </source>
</evidence>
<dbReference type="AlphaFoldDB" id="A0A366M1N6"/>
<name>A0A366M1N6_9ACTN</name>
<dbReference type="PANTHER" id="PTHR47597:SF1">
    <property type="entry name" value="IS A MEMBER OF THE PF|00364 BIOTIN-REQUIRING ENZYMES FAMILY-RELATED"/>
    <property type="match status" value="1"/>
</dbReference>
<dbReference type="InterPro" id="IPR001882">
    <property type="entry name" value="Biotin_BS"/>
</dbReference>
<dbReference type="PROSITE" id="PS00188">
    <property type="entry name" value="BIOTIN"/>
    <property type="match status" value="1"/>
</dbReference>
<dbReference type="Gene3D" id="2.40.50.100">
    <property type="match status" value="1"/>
</dbReference>
<evidence type="ECO:0000313" key="11">
    <source>
        <dbReference type="Proteomes" id="UP000253303"/>
    </source>
</evidence>
<organism evidence="10 11">
    <name type="scientific">Spongiactinospora rosea</name>
    <dbReference type="NCBI Taxonomy" id="2248750"/>
    <lineage>
        <taxon>Bacteria</taxon>
        <taxon>Bacillati</taxon>
        <taxon>Actinomycetota</taxon>
        <taxon>Actinomycetes</taxon>
        <taxon>Streptosporangiales</taxon>
        <taxon>Streptosporangiaceae</taxon>
        <taxon>Spongiactinospora</taxon>
    </lineage>
</organism>
<dbReference type="GO" id="GO:0006633">
    <property type="term" value="P:fatty acid biosynthetic process"/>
    <property type="evidence" value="ECO:0007669"/>
    <property type="project" value="UniProtKB-UniPathway"/>
</dbReference>
<dbReference type="InterPro" id="IPR000089">
    <property type="entry name" value="Biotin_lipoyl"/>
</dbReference>
<dbReference type="CDD" id="cd06850">
    <property type="entry name" value="biotinyl_domain"/>
    <property type="match status" value="1"/>
</dbReference>
<evidence type="ECO:0000256" key="4">
    <source>
        <dbReference type="ARBA" id="ARBA00023098"/>
    </source>
</evidence>
<dbReference type="Proteomes" id="UP000253303">
    <property type="component" value="Unassembled WGS sequence"/>
</dbReference>
<feature type="domain" description="Lipoyl-binding" evidence="9">
    <location>
        <begin position="103"/>
        <end position="179"/>
    </location>
</feature>
<dbReference type="RefSeq" id="WP_113980291.1">
    <property type="nucleotide sequence ID" value="NZ_QMEY01000003.1"/>
</dbReference>
<feature type="region of interest" description="Disordered" evidence="8">
    <location>
        <begin position="66"/>
        <end position="98"/>
    </location>
</feature>
<dbReference type="OrthoDB" id="9811735at2"/>
<accession>A0A366M1N6</accession>
<comment type="caution">
    <text evidence="10">The sequence shown here is derived from an EMBL/GenBank/DDBJ whole genome shotgun (WGS) entry which is preliminary data.</text>
</comment>
<dbReference type="InterPro" id="IPR053217">
    <property type="entry name" value="ACC_Biotin_Carrier"/>
</dbReference>
<proteinExistence type="predicted"/>
<dbReference type="PRINTS" id="PR01071">
    <property type="entry name" value="ACOABIOTINCC"/>
</dbReference>
<dbReference type="UniPathway" id="UPA00094"/>
<evidence type="ECO:0000256" key="3">
    <source>
        <dbReference type="ARBA" id="ARBA00022832"/>
    </source>
</evidence>
<keyword evidence="11" id="KW-1185">Reference proteome</keyword>
<evidence type="ECO:0000256" key="2">
    <source>
        <dbReference type="ARBA" id="ARBA00022516"/>
    </source>
</evidence>
<dbReference type="EMBL" id="QMEY01000003">
    <property type="protein sequence ID" value="RBQ20086.1"/>
    <property type="molecule type" value="Genomic_DNA"/>
</dbReference>